<dbReference type="AlphaFoldDB" id="A0A6A6UP35"/>
<proteinExistence type="predicted"/>
<protein>
    <recommendedName>
        <fullName evidence="4">TLDc domain-containing protein</fullName>
    </recommendedName>
</protein>
<reference evidence="2" key="1">
    <citation type="journal article" date="2020" name="Stud. Mycol.">
        <title>101 Dothideomycetes genomes: a test case for predicting lifestyles and emergence of pathogens.</title>
        <authorList>
            <person name="Haridas S."/>
            <person name="Albert R."/>
            <person name="Binder M."/>
            <person name="Bloem J."/>
            <person name="Labutti K."/>
            <person name="Salamov A."/>
            <person name="Andreopoulos B."/>
            <person name="Baker S."/>
            <person name="Barry K."/>
            <person name="Bills G."/>
            <person name="Bluhm B."/>
            <person name="Cannon C."/>
            <person name="Castanera R."/>
            <person name="Culley D."/>
            <person name="Daum C."/>
            <person name="Ezra D."/>
            <person name="Gonzalez J."/>
            <person name="Henrissat B."/>
            <person name="Kuo A."/>
            <person name="Liang C."/>
            <person name="Lipzen A."/>
            <person name="Lutzoni F."/>
            <person name="Magnuson J."/>
            <person name="Mondo S."/>
            <person name="Nolan M."/>
            <person name="Ohm R."/>
            <person name="Pangilinan J."/>
            <person name="Park H.-J."/>
            <person name="Ramirez L."/>
            <person name="Alfaro M."/>
            <person name="Sun H."/>
            <person name="Tritt A."/>
            <person name="Yoshinaga Y."/>
            <person name="Zwiers L.-H."/>
            <person name="Turgeon B."/>
            <person name="Goodwin S."/>
            <person name="Spatafora J."/>
            <person name="Crous P."/>
            <person name="Grigoriev I."/>
        </authorList>
    </citation>
    <scope>NUCLEOTIDE SEQUENCE</scope>
    <source>
        <strain evidence="2">CBS 115976</strain>
    </source>
</reference>
<dbReference type="EMBL" id="MU004230">
    <property type="protein sequence ID" value="KAF2674055.1"/>
    <property type="molecule type" value="Genomic_DNA"/>
</dbReference>
<gene>
    <name evidence="2" type="ORF">BT63DRAFT_1172</name>
</gene>
<feature type="region of interest" description="Disordered" evidence="1">
    <location>
        <begin position="1"/>
        <end position="21"/>
    </location>
</feature>
<organism evidence="2 3">
    <name type="scientific">Microthyrium microscopicum</name>
    <dbReference type="NCBI Taxonomy" id="703497"/>
    <lineage>
        <taxon>Eukaryota</taxon>
        <taxon>Fungi</taxon>
        <taxon>Dikarya</taxon>
        <taxon>Ascomycota</taxon>
        <taxon>Pezizomycotina</taxon>
        <taxon>Dothideomycetes</taxon>
        <taxon>Dothideomycetes incertae sedis</taxon>
        <taxon>Microthyriales</taxon>
        <taxon>Microthyriaceae</taxon>
        <taxon>Microthyrium</taxon>
    </lineage>
</organism>
<dbReference type="OrthoDB" id="3914475at2759"/>
<dbReference type="Proteomes" id="UP000799302">
    <property type="component" value="Unassembled WGS sequence"/>
</dbReference>
<evidence type="ECO:0000313" key="2">
    <source>
        <dbReference type="EMBL" id="KAF2674055.1"/>
    </source>
</evidence>
<name>A0A6A6UP35_9PEZI</name>
<sequence length="550" mass="62153">MGLAFSRIKPEDWNPKHPGERPRNVETLADYDIPIETRDILHRKLSRYTARFCLSSEEELGFESLFFTHISKPVGSTDAYWSEKDLLKFCSTVPDPSFPKLPLSCSMLYRLLLRLGSFPYITNPAPHLTYDVFRLGLVMLSGKYIAYGDDIPHGNEKVRFISREYQRMLFQALVQTSCKARSSISTKDRSDSDDKDVRSALKFLENAQQWDGPNPCIGFLPAPLPTPSSLPSSLSTNLHGTISSVEMKDLLETLLILKLRVIGIRIDYTSSSTPDLRQVVESIISAIDNSTLGEIGKDIDWPTFSNLFDTFIPKALEGLPRILDFFSIPPSSRGESSTVQNRSKYPQSLDQFIPSFQGKTMDLFTLPIFSQIFCCIDFQNSIYRLQTPSFIFSGNLAGLLAAAPKIENIQGPKEFILLLSGISSENEGDCPPKEALYAIVCLDNCQDPYQVANYNNNEPFGVLVQLAPTLRRFSPSPPLSPNTPTLLTRMEFRKDTQNLFEIQIKNSSNGWAQLSLQQDIFTYIRASWAWEEQERGEESLKVEKIELIIF</sequence>
<evidence type="ECO:0000313" key="3">
    <source>
        <dbReference type="Proteomes" id="UP000799302"/>
    </source>
</evidence>
<feature type="compositionally biased region" description="Basic and acidic residues" evidence="1">
    <location>
        <begin position="8"/>
        <end position="21"/>
    </location>
</feature>
<keyword evidence="3" id="KW-1185">Reference proteome</keyword>
<evidence type="ECO:0000256" key="1">
    <source>
        <dbReference type="SAM" id="MobiDB-lite"/>
    </source>
</evidence>
<evidence type="ECO:0008006" key="4">
    <source>
        <dbReference type="Google" id="ProtNLM"/>
    </source>
</evidence>
<accession>A0A6A6UP35</accession>